<dbReference type="AlphaFoldDB" id="A0A381TDY7"/>
<dbReference type="Pfam" id="PF00005">
    <property type="entry name" value="ABC_tran"/>
    <property type="match status" value="1"/>
</dbReference>
<reference evidence="4" key="1">
    <citation type="submission" date="2018-05" db="EMBL/GenBank/DDBJ databases">
        <authorList>
            <person name="Lanie J.A."/>
            <person name="Ng W.-L."/>
            <person name="Kazmierczak K.M."/>
            <person name="Andrzejewski T.M."/>
            <person name="Davidsen T.M."/>
            <person name="Wayne K.J."/>
            <person name="Tettelin H."/>
            <person name="Glass J.I."/>
            <person name="Rusch D."/>
            <person name="Podicherti R."/>
            <person name="Tsui H.-C.T."/>
            <person name="Winkler M.E."/>
        </authorList>
    </citation>
    <scope>NUCLEOTIDE SEQUENCE</scope>
</reference>
<gene>
    <name evidence="4" type="ORF">METZ01_LOCUS66652</name>
</gene>
<dbReference type="SMART" id="SM00382">
    <property type="entry name" value="AAA"/>
    <property type="match status" value="1"/>
</dbReference>
<dbReference type="PANTHER" id="PTHR43790">
    <property type="entry name" value="CARBOHYDRATE TRANSPORT ATP-BINDING PROTEIN MG119-RELATED"/>
    <property type="match status" value="1"/>
</dbReference>
<keyword evidence="1" id="KW-0547">Nucleotide-binding</keyword>
<dbReference type="PANTHER" id="PTHR43790:SF8">
    <property type="entry name" value="SUGAR ABC TRANSPORTER ATP-BINDING PROTEIN"/>
    <property type="match status" value="1"/>
</dbReference>
<dbReference type="InterPro" id="IPR050107">
    <property type="entry name" value="ABC_carbohydrate_import_ATPase"/>
</dbReference>
<dbReference type="GO" id="GO:0016887">
    <property type="term" value="F:ATP hydrolysis activity"/>
    <property type="evidence" value="ECO:0007669"/>
    <property type="project" value="InterPro"/>
</dbReference>
<dbReference type="SUPFAM" id="SSF52540">
    <property type="entry name" value="P-loop containing nucleoside triphosphate hydrolases"/>
    <property type="match status" value="1"/>
</dbReference>
<evidence type="ECO:0000256" key="2">
    <source>
        <dbReference type="ARBA" id="ARBA00022840"/>
    </source>
</evidence>
<dbReference type="GO" id="GO:0005524">
    <property type="term" value="F:ATP binding"/>
    <property type="evidence" value="ECO:0007669"/>
    <property type="project" value="UniProtKB-KW"/>
</dbReference>
<dbReference type="EMBL" id="UINC01004365">
    <property type="protein sequence ID" value="SVA13798.1"/>
    <property type="molecule type" value="Genomic_DNA"/>
</dbReference>
<dbReference type="CDD" id="cd03216">
    <property type="entry name" value="ABC_Carb_Monos_I"/>
    <property type="match status" value="1"/>
</dbReference>
<dbReference type="InterPro" id="IPR003593">
    <property type="entry name" value="AAA+_ATPase"/>
</dbReference>
<name>A0A381TDY7_9ZZZZ</name>
<proteinExistence type="predicted"/>
<keyword evidence="2" id="KW-0067">ATP-binding</keyword>
<evidence type="ECO:0000259" key="3">
    <source>
        <dbReference type="PROSITE" id="PS50893"/>
    </source>
</evidence>
<evidence type="ECO:0000313" key="4">
    <source>
        <dbReference type="EMBL" id="SVA13798.1"/>
    </source>
</evidence>
<dbReference type="PROSITE" id="PS50893">
    <property type="entry name" value="ABC_TRANSPORTER_2"/>
    <property type="match status" value="1"/>
</dbReference>
<accession>A0A381TDY7</accession>
<dbReference type="InterPro" id="IPR003439">
    <property type="entry name" value="ABC_transporter-like_ATP-bd"/>
</dbReference>
<feature type="domain" description="ABC transporter" evidence="3">
    <location>
        <begin position="15"/>
        <end position="256"/>
    </location>
</feature>
<organism evidence="4">
    <name type="scientific">marine metagenome</name>
    <dbReference type="NCBI Taxonomy" id="408172"/>
    <lineage>
        <taxon>unclassified sequences</taxon>
        <taxon>metagenomes</taxon>
        <taxon>ecological metagenomes</taxon>
    </lineage>
</organism>
<dbReference type="Gene3D" id="3.40.50.300">
    <property type="entry name" value="P-loop containing nucleotide triphosphate hydrolases"/>
    <property type="match status" value="1"/>
</dbReference>
<dbReference type="InterPro" id="IPR027417">
    <property type="entry name" value="P-loop_NTPase"/>
</dbReference>
<evidence type="ECO:0000256" key="1">
    <source>
        <dbReference type="ARBA" id="ARBA00022741"/>
    </source>
</evidence>
<sequence length="260" mass="28401">MDKSIQLNQESNVLMRVSRLMKSYGGLKAVDDVSFEIYTGEIFALVGDNGAGKSTLVKALAGAMPQDSGKIEFDGKPVKLVTPRDADEIGIGCLYQGLGLVDALNVPENVFLGQEIQKQILGFIPQLDHVQMREKTIELLQQFGVDLPKVNDAVVNLSGGQRQTVAISRLLLKNVKLVIMDEPMAALGVDEGSKVLKLIENMRSKNISVIVISHNLEHVFKLANRIAVMKNGKLVNIVDTSSASRESVVKMITFGQDQKQ</sequence>
<protein>
    <recommendedName>
        <fullName evidence="3">ABC transporter domain-containing protein</fullName>
    </recommendedName>
</protein>